<dbReference type="InterPro" id="IPR050631">
    <property type="entry name" value="PheA/TfdB_FAD_monoxygenase"/>
</dbReference>
<keyword evidence="7" id="KW-1185">Reference proteome</keyword>
<evidence type="ECO:0000256" key="1">
    <source>
        <dbReference type="ARBA" id="ARBA00022630"/>
    </source>
</evidence>
<keyword evidence="4" id="KW-0520">NAD</keyword>
<dbReference type="InterPro" id="IPR002938">
    <property type="entry name" value="FAD-bd"/>
</dbReference>
<evidence type="ECO:0000256" key="4">
    <source>
        <dbReference type="ARBA" id="ARBA00023027"/>
    </source>
</evidence>
<evidence type="ECO:0000313" key="6">
    <source>
        <dbReference type="EMBL" id="KAL2831858.1"/>
    </source>
</evidence>
<organism evidence="6 7">
    <name type="scientific">Aspergillus pseudoustus</name>
    <dbReference type="NCBI Taxonomy" id="1810923"/>
    <lineage>
        <taxon>Eukaryota</taxon>
        <taxon>Fungi</taxon>
        <taxon>Dikarya</taxon>
        <taxon>Ascomycota</taxon>
        <taxon>Pezizomycotina</taxon>
        <taxon>Eurotiomycetes</taxon>
        <taxon>Eurotiomycetidae</taxon>
        <taxon>Eurotiales</taxon>
        <taxon>Aspergillaceae</taxon>
        <taxon>Aspergillus</taxon>
        <taxon>Aspergillus subgen. Nidulantes</taxon>
    </lineage>
</organism>
<comment type="caution">
    <text evidence="6">The sequence shown here is derived from an EMBL/GenBank/DDBJ whole genome shotgun (WGS) entry which is preliminary data.</text>
</comment>
<protein>
    <recommendedName>
        <fullName evidence="5">FAD-binding domain-containing protein</fullName>
    </recommendedName>
</protein>
<name>A0ABR4IVQ5_9EURO</name>
<dbReference type="Pfam" id="PF01494">
    <property type="entry name" value="FAD_binding_3"/>
    <property type="match status" value="1"/>
</dbReference>
<gene>
    <name evidence="6" type="ORF">BJY01DRAFT_254143</name>
</gene>
<keyword evidence="2" id="KW-0274">FAD</keyword>
<dbReference type="PANTHER" id="PTHR43476:SF4">
    <property type="entry name" value="BLR0106 PROTEIN"/>
    <property type="match status" value="1"/>
</dbReference>
<dbReference type="Gene3D" id="3.30.70.2450">
    <property type="match status" value="1"/>
</dbReference>
<feature type="domain" description="FAD-binding" evidence="5">
    <location>
        <begin position="10"/>
        <end position="351"/>
    </location>
</feature>
<evidence type="ECO:0000259" key="5">
    <source>
        <dbReference type="Pfam" id="PF01494"/>
    </source>
</evidence>
<dbReference type="InterPro" id="IPR036188">
    <property type="entry name" value="FAD/NAD-bd_sf"/>
</dbReference>
<accession>A0ABR4IVQ5</accession>
<evidence type="ECO:0000256" key="2">
    <source>
        <dbReference type="ARBA" id="ARBA00022827"/>
    </source>
</evidence>
<dbReference type="Gene3D" id="3.50.50.60">
    <property type="entry name" value="FAD/NAD(P)-binding domain"/>
    <property type="match status" value="1"/>
</dbReference>
<keyword evidence="1" id="KW-0285">Flavoprotein</keyword>
<keyword evidence="3" id="KW-0560">Oxidoreductase</keyword>
<evidence type="ECO:0000256" key="3">
    <source>
        <dbReference type="ARBA" id="ARBA00023002"/>
    </source>
</evidence>
<reference evidence="6 7" key="1">
    <citation type="submission" date="2024-07" db="EMBL/GenBank/DDBJ databases">
        <title>Section-level genome sequencing and comparative genomics of Aspergillus sections Usti and Cavernicolus.</title>
        <authorList>
            <consortium name="Lawrence Berkeley National Laboratory"/>
            <person name="Nybo J.L."/>
            <person name="Vesth T.C."/>
            <person name="Theobald S."/>
            <person name="Frisvad J.C."/>
            <person name="Larsen T.O."/>
            <person name="Kjaerboelling I."/>
            <person name="Rothschild-Mancinelli K."/>
            <person name="Lyhne E.K."/>
            <person name="Kogle M.E."/>
            <person name="Barry K."/>
            <person name="Clum A."/>
            <person name="Na H."/>
            <person name="Ledsgaard L."/>
            <person name="Lin J."/>
            <person name="Lipzen A."/>
            <person name="Kuo A."/>
            <person name="Riley R."/>
            <person name="Mondo S."/>
            <person name="Labutti K."/>
            <person name="Haridas S."/>
            <person name="Pangalinan J."/>
            <person name="Salamov A.A."/>
            <person name="Simmons B.A."/>
            <person name="Magnuson J.K."/>
            <person name="Chen J."/>
            <person name="Drula E."/>
            <person name="Henrissat B."/>
            <person name="Wiebenga A."/>
            <person name="Lubbers R.J."/>
            <person name="Gomes A.C."/>
            <person name="Makela M.R."/>
            <person name="Stajich J."/>
            <person name="Grigoriev I.V."/>
            <person name="Mortensen U.H."/>
            <person name="De Vries R.P."/>
            <person name="Baker S.E."/>
            <person name="Andersen M.R."/>
        </authorList>
    </citation>
    <scope>NUCLEOTIDE SEQUENCE [LARGE SCALE GENOMIC DNA]</scope>
    <source>
        <strain evidence="6 7">CBS 123904</strain>
    </source>
</reference>
<dbReference type="PANTHER" id="PTHR43476">
    <property type="entry name" value="3-(3-HYDROXY-PHENYL)PROPIONATE/3-HYDROXYCINNAMIC ACID HYDROXYLASE"/>
    <property type="match status" value="1"/>
</dbReference>
<dbReference type="EMBL" id="JBFXLU010000276">
    <property type="protein sequence ID" value="KAL2831858.1"/>
    <property type="molecule type" value="Genomic_DNA"/>
</dbReference>
<sequence length="404" mass="44142">MSTTVKTSSTVCVVGAGPVGLFTTLLLAQAGIDVAVFEREYAIVQSPRAMGYFDVTQDEFRKAGILDEVRETGLLNDQGLTWRRPRDGGILAGLPGGPDPSRYPIQLGQHVVGEIILKRLEQYPHVQVHFGHELQHLEQVDSQGTVVTTYAGGWEHTSKYLVGADGGKSAVRKLTGIELQGFTWEEFQMVALNIEYDLSSYGWGPGNAVVGDGVWGIVAKIGKGEVWRVAFGIPTSELDPDIPFDEERERERARVKLAKLLPGTNGEAVIDMISLYRLRQLCADAFVQGRIALAGDAAHLTSPVGGLGLTTGLLDAALLARNLKQIITESGPLSLLKAYGETRRDVFQNVTSPSAIFHTRLLTGTDEKDVATREEFLEKVNARDFGYLKKIGETYEKITSTRDI</sequence>
<proteinExistence type="predicted"/>
<evidence type="ECO:0000313" key="7">
    <source>
        <dbReference type="Proteomes" id="UP001610446"/>
    </source>
</evidence>
<dbReference type="Proteomes" id="UP001610446">
    <property type="component" value="Unassembled WGS sequence"/>
</dbReference>
<dbReference type="PRINTS" id="PR00420">
    <property type="entry name" value="RNGMNOXGNASE"/>
</dbReference>
<dbReference type="SUPFAM" id="SSF51905">
    <property type="entry name" value="FAD/NAD(P)-binding domain"/>
    <property type="match status" value="1"/>
</dbReference>